<reference evidence="2" key="2">
    <citation type="submission" date="2023-04" db="EMBL/GenBank/DDBJ databases">
        <authorList>
            <person name="Bruccoleri R.E."/>
            <person name="Oakeley E.J."/>
            <person name="Faust A.-M."/>
            <person name="Dessus-Babus S."/>
            <person name="Altorfer M."/>
            <person name="Burckhardt D."/>
            <person name="Oertli M."/>
            <person name="Naumann U."/>
            <person name="Petersen F."/>
            <person name="Wong J."/>
        </authorList>
    </citation>
    <scope>NUCLEOTIDE SEQUENCE</scope>
    <source>
        <strain evidence="2">GSM-AAB239-AS_SAM_17_03QT</strain>
        <tissue evidence="2">Leaf</tissue>
    </source>
</reference>
<sequence>MPTGFPSANQEEEASPAPAGCHGVRGRPPRSVRDTDAYGAFLPSPAPPGSTGMTVYLADVQGQVVGGTWSGRWWRQGPSWWWRLPSRTQPMRGCHLRRTKRDWEGTWQRRTGADCLGFPFGH</sequence>
<reference evidence="2" key="1">
    <citation type="journal article" date="2023" name="GigaByte">
        <title>Genome assembly of the bearded iris, Iris pallida Lam.</title>
        <authorList>
            <person name="Bruccoleri R.E."/>
            <person name="Oakeley E.J."/>
            <person name="Faust A.M.E."/>
            <person name="Altorfer M."/>
            <person name="Dessus-Babus S."/>
            <person name="Burckhardt D."/>
            <person name="Oertli M."/>
            <person name="Naumann U."/>
            <person name="Petersen F."/>
            <person name="Wong J."/>
        </authorList>
    </citation>
    <scope>NUCLEOTIDE SEQUENCE</scope>
    <source>
        <strain evidence="2">GSM-AAB239-AS_SAM_17_03QT</strain>
    </source>
</reference>
<feature type="region of interest" description="Disordered" evidence="1">
    <location>
        <begin position="1"/>
        <end position="50"/>
    </location>
</feature>
<evidence type="ECO:0000256" key="1">
    <source>
        <dbReference type="SAM" id="MobiDB-lite"/>
    </source>
</evidence>
<accession>A0AAX6HZG1</accession>
<protein>
    <submittedName>
        <fullName evidence="2">AT-hook motif nuclear-localized protein 20</fullName>
    </submittedName>
</protein>
<keyword evidence="3" id="KW-1185">Reference proteome</keyword>
<organism evidence="2 3">
    <name type="scientific">Iris pallida</name>
    <name type="common">Sweet iris</name>
    <dbReference type="NCBI Taxonomy" id="29817"/>
    <lineage>
        <taxon>Eukaryota</taxon>
        <taxon>Viridiplantae</taxon>
        <taxon>Streptophyta</taxon>
        <taxon>Embryophyta</taxon>
        <taxon>Tracheophyta</taxon>
        <taxon>Spermatophyta</taxon>
        <taxon>Magnoliopsida</taxon>
        <taxon>Liliopsida</taxon>
        <taxon>Asparagales</taxon>
        <taxon>Iridaceae</taxon>
        <taxon>Iridoideae</taxon>
        <taxon>Irideae</taxon>
        <taxon>Iris</taxon>
    </lineage>
</organism>
<dbReference type="EMBL" id="JANAVB010005598">
    <property type="protein sequence ID" value="KAJ6846419.1"/>
    <property type="molecule type" value="Genomic_DNA"/>
</dbReference>
<proteinExistence type="predicted"/>
<evidence type="ECO:0000313" key="3">
    <source>
        <dbReference type="Proteomes" id="UP001140949"/>
    </source>
</evidence>
<dbReference type="AlphaFoldDB" id="A0AAX6HZG1"/>
<gene>
    <name evidence="2" type="ORF">M6B38_280750</name>
</gene>
<dbReference type="Proteomes" id="UP001140949">
    <property type="component" value="Unassembled WGS sequence"/>
</dbReference>
<evidence type="ECO:0000313" key="2">
    <source>
        <dbReference type="EMBL" id="KAJ6846419.1"/>
    </source>
</evidence>
<name>A0AAX6HZG1_IRIPA</name>
<comment type="caution">
    <text evidence="2">The sequence shown here is derived from an EMBL/GenBank/DDBJ whole genome shotgun (WGS) entry which is preliminary data.</text>
</comment>